<reference evidence="1 2" key="1">
    <citation type="submission" date="2020-10" db="EMBL/GenBank/DDBJ databases">
        <authorList>
            <person name="Castelo-Branco R."/>
            <person name="Eusebio N."/>
            <person name="Adriana R."/>
            <person name="Vieira A."/>
            <person name="Brugerolle De Fraissinette N."/>
            <person name="Rezende De Castro R."/>
            <person name="Schneider M.P."/>
            <person name="Vasconcelos V."/>
            <person name="Leao P.N."/>
        </authorList>
    </citation>
    <scope>NUCLEOTIDE SEQUENCE [LARGE SCALE GENOMIC DNA]</scope>
    <source>
        <strain evidence="1 2">LEGE 06226</strain>
    </source>
</reference>
<gene>
    <name evidence="1" type="ORF">IQ236_12635</name>
</gene>
<name>A0ABR9UC71_9CYAN</name>
<comment type="caution">
    <text evidence="1">The sequence shown here is derived from an EMBL/GenBank/DDBJ whole genome shotgun (WGS) entry which is preliminary data.</text>
</comment>
<dbReference type="RefSeq" id="WP_193869586.1">
    <property type="nucleotide sequence ID" value="NZ_JADEWU010000025.1"/>
</dbReference>
<organism evidence="1 2">
    <name type="scientific">Planktothrix mougeotii LEGE 06226</name>
    <dbReference type="NCBI Taxonomy" id="1828728"/>
    <lineage>
        <taxon>Bacteria</taxon>
        <taxon>Bacillati</taxon>
        <taxon>Cyanobacteriota</taxon>
        <taxon>Cyanophyceae</taxon>
        <taxon>Oscillatoriophycideae</taxon>
        <taxon>Oscillatoriales</taxon>
        <taxon>Microcoleaceae</taxon>
        <taxon>Planktothrix</taxon>
    </lineage>
</organism>
<dbReference type="Proteomes" id="UP000640725">
    <property type="component" value="Unassembled WGS sequence"/>
</dbReference>
<keyword evidence="2" id="KW-1185">Reference proteome</keyword>
<protein>
    <submittedName>
        <fullName evidence="1">Uncharacterized protein</fullName>
    </submittedName>
</protein>
<proteinExistence type="predicted"/>
<sequence length="73" mass="7860">MNPPSGIKSPSENNPPIPLTELHQKIDAGVKIAIAKALDRHRKLGESVSVWQNGKVVTLTAEEIPQPPADNQS</sequence>
<accession>A0ABR9UC71</accession>
<dbReference type="EMBL" id="JADEWU010000025">
    <property type="protein sequence ID" value="MBE9144063.1"/>
    <property type="molecule type" value="Genomic_DNA"/>
</dbReference>
<evidence type="ECO:0000313" key="1">
    <source>
        <dbReference type="EMBL" id="MBE9144063.1"/>
    </source>
</evidence>
<evidence type="ECO:0000313" key="2">
    <source>
        <dbReference type="Proteomes" id="UP000640725"/>
    </source>
</evidence>